<keyword evidence="4" id="KW-1185">Reference proteome</keyword>
<evidence type="ECO:0000256" key="1">
    <source>
        <dbReference type="SAM" id="MobiDB-lite"/>
    </source>
</evidence>
<protein>
    <submittedName>
        <fullName evidence="3">Uncharacterized protein</fullName>
    </submittedName>
</protein>
<sequence>MNKNLQKAVWAALGTAAMGSLSPGAMAVGISGYLTNIVGSSSGFTLTGRPMCGTAATSATATPRSGTASPTPAPTCRLPTMPGWAAPTP</sequence>
<keyword evidence="2" id="KW-0732">Signal</keyword>
<feature type="signal peptide" evidence="2">
    <location>
        <begin position="1"/>
        <end position="27"/>
    </location>
</feature>
<evidence type="ECO:0000256" key="2">
    <source>
        <dbReference type="SAM" id="SignalP"/>
    </source>
</evidence>
<accession>A0ABM9NMH6</accession>
<feature type="region of interest" description="Disordered" evidence="1">
    <location>
        <begin position="56"/>
        <end position="89"/>
    </location>
</feature>
<evidence type="ECO:0000313" key="4">
    <source>
        <dbReference type="Proteomes" id="UP001497493"/>
    </source>
</evidence>
<dbReference type="Proteomes" id="UP001497493">
    <property type="component" value="Chromosome"/>
</dbReference>
<feature type="chain" id="PRO_5046691534" evidence="2">
    <location>
        <begin position="28"/>
        <end position="89"/>
    </location>
</feature>
<dbReference type="EMBL" id="OZ026884">
    <property type="protein sequence ID" value="CAL1241852.1"/>
    <property type="molecule type" value="Genomic_DNA"/>
</dbReference>
<evidence type="ECO:0000313" key="3">
    <source>
        <dbReference type="EMBL" id="CAL1241852.1"/>
    </source>
</evidence>
<organism evidence="3 4">
    <name type="scientific">Candidatus Methylocalor cossyra</name>
    <dbReference type="NCBI Taxonomy" id="3108543"/>
    <lineage>
        <taxon>Bacteria</taxon>
        <taxon>Pseudomonadati</taxon>
        <taxon>Pseudomonadota</taxon>
        <taxon>Gammaproteobacteria</taxon>
        <taxon>Methylococcales</taxon>
        <taxon>Methylococcaceae</taxon>
        <taxon>Candidatus Methylocalor</taxon>
    </lineage>
</organism>
<feature type="compositionally biased region" description="Low complexity" evidence="1">
    <location>
        <begin position="56"/>
        <end position="70"/>
    </location>
</feature>
<gene>
    <name evidence="3" type="ORF">MECH1_V1_3076</name>
</gene>
<name>A0ABM9NMH6_9GAMM</name>
<reference evidence="3 4" key="1">
    <citation type="submission" date="2024-04" db="EMBL/GenBank/DDBJ databases">
        <authorList>
            <person name="Cremers G."/>
        </authorList>
    </citation>
    <scope>NUCLEOTIDE SEQUENCE [LARGE SCALE GENOMIC DNA]</scope>
    <source>
        <strain evidence="3">MeCH1-AG</strain>
    </source>
</reference>
<proteinExistence type="predicted"/>